<sequence>MFLALLCATSPPAAAGQIRHPGSPVQVDIVDRETGQVLPHHRHRGQDWLAAEPGHRYAVRLRNLGGARVLVVLSVDGINAIDGRTADVCQAGYVLEPWQTLEVNGWRKSLHAVAQFVFVDPAASYGARTGRPDNLGVIGVAVFREKPPAYYPRPATGIAGSRARDAEGKAAEAAAPTADAAARSEARRPGGAYGAPAPQSSVGTGHGSLEGSQAYYTAFERQGRPVQVTELRYDTFGALLARGIPVEPYYGHRHSSYPDRPRAFPGGFVPDPR</sequence>
<protein>
    <submittedName>
        <fullName evidence="2">Uncharacterized protein</fullName>
    </submittedName>
</protein>
<dbReference type="AlphaFoldDB" id="A0A0E3UPT9"/>
<proteinExistence type="predicted"/>
<dbReference type="KEGG" id="psuw:WQ53_10780"/>
<feature type="compositionally biased region" description="Low complexity" evidence="1">
    <location>
        <begin position="171"/>
        <end position="181"/>
    </location>
</feature>
<name>A0A0E3UPT9_9GAMM</name>
<dbReference type="PATRIC" id="fig|314722.6.peg.2323"/>
<organism evidence="2 3">
    <name type="scientific">Pseudoxanthomonas suwonensis</name>
    <dbReference type="NCBI Taxonomy" id="314722"/>
    <lineage>
        <taxon>Bacteria</taxon>
        <taxon>Pseudomonadati</taxon>
        <taxon>Pseudomonadota</taxon>
        <taxon>Gammaproteobacteria</taxon>
        <taxon>Lysobacterales</taxon>
        <taxon>Lysobacteraceae</taxon>
        <taxon>Pseudoxanthomonas</taxon>
    </lineage>
</organism>
<gene>
    <name evidence="2" type="ORF">WQ53_10780</name>
</gene>
<evidence type="ECO:0000256" key="1">
    <source>
        <dbReference type="SAM" id="MobiDB-lite"/>
    </source>
</evidence>
<feature type="region of interest" description="Disordered" evidence="1">
    <location>
        <begin position="252"/>
        <end position="273"/>
    </location>
</feature>
<accession>A0A0E3UPT9</accession>
<dbReference type="EMBL" id="CP011144">
    <property type="protein sequence ID" value="AKC88351.1"/>
    <property type="molecule type" value="Genomic_DNA"/>
</dbReference>
<evidence type="ECO:0000313" key="2">
    <source>
        <dbReference type="EMBL" id="AKC88351.1"/>
    </source>
</evidence>
<keyword evidence="3" id="KW-1185">Reference proteome</keyword>
<dbReference type="Proteomes" id="UP000033067">
    <property type="component" value="Chromosome"/>
</dbReference>
<reference evidence="2 3" key="1">
    <citation type="journal article" date="2015" name="Genome Announc.">
        <title>Complete Genome Sequence of Pseudoxanthomonas suwonensis Strain J1, a Cellulose-Degrading Bacterium Isolated from Leaf- and Wood-Enriched Soil.</title>
        <authorList>
            <person name="Hou L."/>
            <person name="Jiang J."/>
            <person name="Xu Z."/>
            <person name="Zhou Y."/>
            <person name="Leung F.C."/>
        </authorList>
    </citation>
    <scope>NUCLEOTIDE SEQUENCE [LARGE SCALE GENOMIC DNA]</scope>
    <source>
        <strain evidence="2 3">J1</strain>
    </source>
</reference>
<evidence type="ECO:0000313" key="3">
    <source>
        <dbReference type="Proteomes" id="UP000033067"/>
    </source>
</evidence>
<feature type="region of interest" description="Disordered" evidence="1">
    <location>
        <begin position="154"/>
        <end position="208"/>
    </location>
</feature>